<gene>
    <name evidence="10" type="primary">guaA</name>
    <name evidence="10" type="ORF">CRENPOLYSF1_1260019</name>
</gene>
<proteinExistence type="predicted"/>
<dbReference type="RefSeq" id="WP_087142335.1">
    <property type="nucleotide sequence ID" value="NZ_FUKI01000031.1"/>
</dbReference>
<feature type="binding site" evidence="9">
    <location>
        <position position="179"/>
    </location>
    <ligand>
        <name>Zn(2+)</name>
        <dbReference type="ChEBI" id="CHEBI:29105"/>
    </ligand>
</feature>
<dbReference type="SUPFAM" id="SSF48150">
    <property type="entry name" value="DNA-glycosylase"/>
    <property type="match status" value="1"/>
</dbReference>
<feature type="binding site" evidence="9">
    <location>
        <position position="17"/>
    </location>
    <ligand>
        <name>Zn(2+)</name>
        <dbReference type="ChEBI" id="CHEBI:29105"/>
    </ligand>
</feature>
<dbReference type="EMBL" id="FUKI01000031">
    <property type="protein sequence ID" value="SJM89943.1"/>
    <property type="molecule type" value="Genomic_DNA"/>
</dbReference>
<dbReference type="PANTHER" id="PTHR30037">
    <property type="entry name" value="DNA-3-METHYLADENINE GLYCOSYLASE 1"/>
    <property type="match status" value="1"/>
</dbReference>
<name>A0A1R4H115_9GAMM</name>
<comment type="function">
    <text evidence="7">Hydrolysis of the deoxyribose N-glycosidic bond to excise 3-methyladenine from the damaged DNA polymer formed by alkylation lesions.</text>
</comment>
<keyword evidence="4 9" id="KW-0862">Zinc</keyword>
<dbReference type="GO" id="GO:0046872">
    <property type="term" value="F:metal ion binding"/>
    <property type="evidence" value="ECO:0007669"/>
    <property type="project" value="UniProtKB-KW"/>
</dbReference>
<organism evidence="10 11">
    <name type="scientific">Crenothrix polyspora</name>
    <dbReference type="NCBI Taxonomy" id="360316"/>
    <lineage>
        <taxon>Bacteria</taxon>
        <taxon>Pseudomonadati</taxon>
        <taxon>Pseudomonadota</taxon>
        <taxon>Gammaproteobacteria</taxon>
        <taxon>Methylococcales</taxon>
        <taxon>Crenotrichaceae</taxon>
        <taxon>Crenothrix</taxon>
    </lineage>
</organism>
<evidence type="ECO:0000256" key="9">
    <source>
        <dbReference type="PIRSR" id="PIRSR605019-1"/>
    </source>
</evidence>
<comment type="catalytic activity">
    <reaction evidence="6">
        <text>Hydrolysis of alkylated DNA, releasing 3-methyladenine.</text>
        <dbReference type="EC" id="3.2.2.20"/>
    </reaction>
</comment>
<reference evidence="11" key="1">
    <citation type="submission" date="2017-02" db="EMBL/GenBank/DDBJ databases">
        <authorList>
            <person name="Daims H."/>
        </authorList>
    </citation>
    <scope>NUCLEOTIDE SEQUENCE [LARGE SCALE GENOMIC DNA]</scope>
</reference>
<evidence type="ECO:0000256" key="6">
    <source>
        <dbReference type="ARBA" id="ARBA00052558"/>
    </source>
</evidence>
<sequence length="187" mass="21742">MKKCVWSIKTDIEGAYHDIEWGVPVHDDRLLFEFIVLEGAQAGLSWLTILKKRDGYRHAFDNFEVIKVAAYDEDKIQQLLLNPDIVRNKLKIKSAVTNACAFLKVQQEFGSFDSYLWHFVDNKPVQNNWKSQQELPASSHLSDLISRDLKKRGFKFMGSTICYAFMQAIGMINDHTVDCYRHRQLQI</sequence>
<keyword evidence="3" id="KW-0378">Hydrolase</keyword>
<evidence type="ECO:0000256" key="3">
    <source>
        <dbReference type="ARBA" id="ARBA00022801"/>
    </source>
</evidence>
<dbReference type="EC" id="3.2.2.20" evidence="8"/>
<dbReference type="OrthoDB" id="9807664at2"/>
<dbReference type="InterPro" id="IPR052891">
    <property type="entry name" value="DNA-3mA_glycosylase"/>
</dbReference>
<dbReference type="Gene3D" id="1.10.340.30">
    <property type="entry name" value="Hypothetical protein, domain 2"/>
    <property type="match status" value="1"/>
</dbReference>
<accession>A0A1R4H115</accession>
<dbReference type="AlphaFoldDB" id="A0A1R4H115"/>
<evidence type="ECO:0000313" key="10">
    <source>
        <dbReference type="EMBL" id="SJM89943.1"/>
    </source>
</evidence>
<feature type="binding site" evidence="9">
    <location>
        <position position="4"/>
    </location>
    <ligand>
        <name>Zn(2+)</name>
        <dbReference type="ChEBI" id="CHEBI:29105"/>
    </ligand>
</feature>
<dbReference type="Proteomes" id="UP000195667">
    <property type="component" value="Unassembled WGS sequence"/>
</dbReference>
<dbReference type="FunFam" id="1.10.340.30:FF:000009">
    <property type="entry name" value="DNA-3-methyladenine glycosylase I"/>
    <property type="match status" value="1"/>
</dbReference>
<evidence type="ECO:0000256" key="7">
    <source>
        <dbReference type="ARBA" id="ARBA00057608"/>
    </source>
</evidence>
<dbReference type="GO" id="GO:0016874">
    <property type="term" value="F:ligase activity"/>
    <property type="evidence" value="ECO:0007669"/>
    <property type="project" value="UniProtKB-KW"/>
</dbReference>
<dbReference type="GO" id="GO:0006284">
    <property type="term" value="P:base-excision repair"/>
    <property type="evidence" value="ECO:0007669"/>
    <property type="project" value="InterPro"/>
</dbReference>
<evidence type="ECO:0000256" key="1">
    <source>
        <dbReference type="ARBA" id="ARBA00022723"/>
    </source>
</evidence>
<dbReference type="InterPro" id="IPR011257">
    <property type="entry name" value="DNA_glycosylase"/>
</dbReference>
<dbReference type="GO" id="GO:0008725">
    <property type="term" value="F:DNA-3-methyladenine glycosylase activity"/>
    <property type="evidence" value="ECO:0007669"/>
    <property type="project" value="UniProtKB-EC"/>
</dbReference>
<keyword evidence="1 9" id="KW-0479">Metal-binding</keyword>
<evidence type="ECO:0000256" key="2">
    <source>
        <dbReference type="ARBA" id="ARBA00022763"/>
    </source>
</evidence>
<evidence type="ECO:0000256" key="8">
    <source>
        <dbReference type="ARBA" id="ARBA00066766"/>
    </source>
</evidence>
<evidence type="ECO:0000256" key="5">
    <source>
        <dbReference type="ARBA" id="ARBA00023204"/>
    </source>
</evidence>
<evidence type="ECO:0000313" key="11">
    <source>
        <dbReference type="Proteomes" id="UP000195667"/>
    </source>
</evidence>
<protein>
    <recommendedName>
        <fullName evidence="8">DNA-3-methyladenine glycosylase I</fullName>
        <ecNumber evidence="8">3.2.2.20</ecNumber>
    </recommendedName>
</protein>
<keyword evidence="5" id="KW-0234">DNA repair</keyword>
<dbReference type="PANTHER" id="PTHR30037:SF4">
    <property type="entry name" value="DNA-3-METHYLADENINE GLYCOSYLASE I"/>
    <property type="match status" value="1"/>
</dbReference>
<keyword evidence="10" id="KW-0436">Ligase</keyword>
<dbReference type="Pfam" id="PF03352">
    <property type="entry name" value="Adenine_glyco"/>
    <property type="match status" value="1"/>
</dbReference>
<feature type="binding site" evidence="9">
    <location>
        <position position="175"/>
    </location>
    <ligand>
        <name>Zn(2+)</name>
        <dbReference type="ChEBI" id="CHEBI:29105"/>
    </ligand>
</feature>
<keyword evidence="11" id="KW-1185">Reference proteome</keyword>
<evidence type="ECO:0000256" key="4">
    <source>
        <dbReference type="ARBA" id="ARBA00022833"/>
    </source>
</evidence>
<dbReference type="InterPro" id="IPR005019">
    <property type="entry name" value="Adenine_glyco"/>
</dbReference>
<keyword evidence="2" id="KW-0227">DNA damage</keyword>